<protein>
    <submittedName>
        <fullName evidence="1">Uncharacterized protein</fullName>
    </submittedName>
</protein>
<proteinExistence type="predicted"/>
<dbReference type="Proteomes" id="UP000805193">
    <property type="component" value="Unassembled WGS sequence"/>
</dbReference>
<comment type="caution">
    <text evidence="1">The sequence shown here is derived from an EMBL/GenBank/DDBJ whole genome shotgun (WGS) entry which is preliminary data.</text>
</comment>
<accession>A0AC60P3P5</accession>
<sequence length="703" mass="78593">MAFSSWGPCLGLLCLAIGSDAYSNGAPLRQCAQMKPFHRPRGAPETDPAYPPQTSPSPYTVTAEKQTDQVIKVKLNGTRTFKGFFVQARETTDLDKLVPGKFAFTGTETKTLDCSDIPNTAITHTSNVGKTEIIASWIGPAGYNGSVIFRATVAAHSNTYWLGIYSNAFDIDMPVKRPDSQPTKSCGVNVSCLEMPSVGENFGRALLAYVADDTGILFELSISTTLDHMWVASGLSKTLQMGSAHVVECLLNNGQVVMRESWNHDNRSNSLVTRRTGFTDGTLTCSWHRVHATTVQKTCFDTLKDSYHILMASGLFTPGTTEKQGHLSRIITSNRVDLKEVRTGHSVWNVYLLIRMHGSLMITSWVLYVSVGIFLARHFKNAWPAETLCDQEIWFALHRGLMLASVSMTVVALAIIFYRIGGWSSVKDISMKPLGPYFTFIACYLFPPVKEPSPYPRRPLFHLGHFAVATIFLATGLDKARLKNSAWFVYLLGAFLVFHVLVHTGMQVYCVATKKARIGVPPILLLDEPYSDVEPFFRHQIVRFLQILKSVRATTMVISAHRLSHCEELCDRAIVLEDGKIETMGDYDQMNHKFGRCYMIKMRLPADRRADRDLRRQLIELMQEDFHQCAPCYNYKGMLAFSVGNTYTNWREVYSKVAAHKSNLGLPEIFVGDISFEDILVGLARCQILTVMIRLNTISAAPS</sequence>
<evidence type="ECO:0000313" key="1">
    <source>
        <dbReference type="EMBL" id="KAG0414026.1"/>
    </source>
</evidence>
<gene>
    <name evidence="1" type="ORF">HPB47_008820</name>
</gene>
<organism evidence="1 2">
    <name type="scientific">Ixodes persulcatus</name>
    <name type="common">Taiga tick</name>
    <dbReference type="NCBI Taxonomy" id="34615"/>
    <lineage>
        <taxon>Eukaryota</taxon>
        <taxon>Metazoa</taxon>
        <taxon>Ecdysozoa</taxon>
        <taxon>Arthropoda</taxon>
        <taxon>Chelicerata</taxon>
        <taxon>Arachnida</taxon>
        <taxon>Acari</taxon>
        <taxon>Parasitiformes</taxon>
        <taxon>Ixodida</taxon>
        <taxon>Ixodoidea</taxon>
        <taxon>Ixodidae</taxon>
        <taxon>Ixodinae</taxon>
        <taxon>Ixodes</taxon>
    </lineage>
</organism>
<name>A0AC60P3P5_IXOPE</name>
<evidence type="ECO:0000313" key="2">
    <source>
        <dbReference type="Proteomes" id="UP000805193"/>
    </source>
</evidence>
<keyword evidence="2" id="KW-1185">Reference proteome</keyword>
<reference evidence="1 2" key="1">
    <citation type="journal article" date="2020" name="Cell">
        <title>Large-Scale Comparative Analyses of Tick Genomes Elucidate Their Genetic Diversity and Vector Capacities.</title>
        <authorList>
            <consortium name="Tick Genome and Microbiome Consortium (TIGMIC)"/>
            <person name="Jia N."/>
            <person name="Wang J."/>
            <person name="Shi W."/>
            <person name="Du L."/>
            <person name="Sun Y."/>
            <person name="Zhan W."/>
            <person name="Jiang J.F."/>
            <person name="Wang Q."/>
            <person name="Zhang B."/>
            <person name="Ji P."/>
            <person name="Bell-Sakyi L."/>
            <person name="Cui X.M."/>
            <person name="Yuan T.T."/>
            <person name="Jiang B.G."/>
            <person name="Yang W.F."/>
            <person name="Lam T.T."/>
            <person name="Chang Q.C."/>
            <person name="Ding S.J."/>
            <person name="Wang X.J."/>
            <person name="Zhu J.G."/>
            <person name="Ruan X.D."/>
            <person name="Zhao L."/>
            <person name="Wei J.T."/>
            <person name="Ye R.Z."/>
            <person name="Que T.C."/>
            <person name="Du C.H."/>
            <person name="Zhou Y.H."/>
            <person name="Cheng J.X."/>
            <person name="Dai P.F."/>
            <person name="Guo W.B."/>
            <person name="Han X.H."/>
            <person name="Huang E.J."/>
            <person name="Li L.F."/>
            <person name="Wei W."/>
            <person name="Gao Y.C."/>
            <person name="Liu J.Z."/>
            <person name="Shao H.Z."/>
            <person name="Wang X."/>
            <person name="Wang C.C."/>
            <person name="Yang T.C."/>
            <person name="Huo Q.B."/>
            <person name="Li W."/>
            <person name="Chen H.Y."/>
            <person name="Chen S.E."/>
            <person name="Zhou L.G."/>
            <person name="Ni X.B."/>
            <person name="Tian J.H."/>
            <person name="Sheng Y."/>
            <person name="Liu T."/>
            <person name="Pan Y.S."/>
            <person name="Xia L.Y."/>
            <person name="Li J."/>
            <person name="Zhao F."/>
            <person name="Cao W.C."/>
        </authorList>
    </citation>
    <scope>NUCLEOTIDE SEQUENCE [LARGE SCALE GENOMIC DNA]</scope>
    <source>
        <strain evidence="1">Iper-2018</strain>
    </source>
</reference>
<dbReference type="EMBL" id="JABSTQ010011213">
    <property type="protein sequence ID" value="KAG0414026.1"/>
    <property type="molecule type" value="Genomic_DNA"/>
</dbReference>